<proteinExistence type="predicted"/>
<dbReference type="InterPro" id="IPR011992">
    <property type="entry name" value="EF-hand-dom_pair"/>
</dbReference>
<gene>
    <name evidence="1" type="ORF">TDIB3V08_LOCUS733</name>
</gene>
<dbReference type="GO" id="GO:0005737">
    <property type="term" value="C:cytoplasm"/>
    <property type="evidence" value="ECO:0007669"/>
    <property type="project" value="TreeGrafter"/>
</dbReference>
<dbReference type="PANTHER" id="PTHR11216">
    <property type="entry name" value="EH DOMAIN"/>
    <property type="match status" value="1"/>
</dbReference>
<dbReference type="GO" id="GO:0006897">
    <property type="term" value="P:endocytosis"/>
    <property type="evidence" value="ECO:0007669"/>
    <property type="project" value="TreeGrafter"/>
</dbReference>
<name>A0A7R8VA01_TIMDO</name>
<reference evidence="1" key="1">
    <citation type="submission" date="2020-11" db="EMBL/GenBank/DDBJ databases">
        <authorList>
            <person name="Tran Van P."/>
        </authorList>
    </citation>
    <scope>NUCLEOTIDE SEQUENCE</scope>
</reference>
<protein>
    <submittedName>
        <fullName evidence="1">Uncharacterized protein</fullName>
    </submittedName>
</protein>
<dbReference type="AlphaFoldDB" id="A0A7R8VA01"/>
<accession>A0A7R8VA01</accession>
<dbReference type="SUPFAM" id="SSF47473">
    <property type="entry name" value="EF-hand"/>
    <property type="match status" value="1"/>
</dbReference>
<organism evidence="1">
    <name type="scientific">Timema douglasi</name>
    <name type="common">Walking stick</name>
    <dbReference type="NCBI Taxonomy" id="61478"/>
    <lineage>
        <taxon>Eukaryota</taxon>
        <taxon>Metazoa</taxon>
        <taxon>Ecdysozoa</taxon>
        <taxon>Arthropoda</taxon>
        <taxon>Hexapoda</taxon>
        <taxon>Insecta</taxon>
        <taxon>Pterygota</taxon>
        <taxon>Neoptera</taxon>
        <taxon>Polyneoptera</taxon>
        <taxon>Phasmatodea</taxon>
        <taxon>Timematodea</taxon>
        <taxon>Timematoidea</taxon>
        <taxon>Timematidae</taxon>
        <taxon>Timema</taxon>
    </lineage>
</organism>
<dbReference type="EMBL" id="OA564438">
    <property type="protein sequence ID" value="CAD7194306.1"/>
    <property type="molecule type" value="Genomic_DNA"/>
</dbReference>
<sequence>MDGIQFTELEQKYYEYLFLGCDIGNVGKIPLPKASELFRSANLSLETVQQVGHIIEQCCGGRTTHLGRRQFYLALKLVAAAQAGLPLQLDLLQLVLDIPLPRFVSRTSEIGGISLSH</sequence>
<dbReference type="GO" id="GO:0005886">
    <property type="term" value="C:plasma membrane"/>
    <property type="evidence" value="ECO:0007669"/>
    <property type="project" value="TreeGrafter"/>
</dbReference>
<dbReference type="GO" id="GO:0016197">
    <property type="term" value="P:endosomal transport"/>
    <property type="evidence" value="ECO:0007669"/>
    <property type="project" value="TreeGrafter"/>
</dbReference>
<dbReference type="Gene3D" id="1.10.238.10">
    <property type="entry name" value="EF-hand"/>
    <property type="match status" value="1"/>
</dbReference>
<evidence type="ECO:0000313" key="1">
    <source>
        <dbReference type="EMBL" id="CAD7194306.1"/>
    </source>
</evidence>
<dbReference type="PANTHER" id="PTHR11216:SF174">
    <property type="entry name" value="GH06923P"/>
    <property type="match status" value="1"/>
</dbReference>